<dbReference type="OrthoDB" id="9803238at2"/>
<evidence type="ECO:0000256" key="1">
    <source>
        <dbReference type="ARBA" id="ARBA00006601"/>
    </source>
</evidence>
<dbReference type="InterPro" id="IPR036220">
    <property type="entry name" value="UDP-Glc/GDP-Man_DH_C_sf"/>
</dbReference>
<evidence type="ECO:0000256" key="2">
    <source>
        <dbReference type="ARBA" id="ARBA00023002"/>
    </source>
</evidence>
<dbReference type="InterPro" id="IPR036291">
    <property type="entry name" value="NAD(P)-bd_dom_sf"/>
</dbReference>
<dbReference type="AlphaFoldDB" id="A0A6M4A7H5"/>
<keyword evidence="3" id="KW-0520">NAD</keyword>
<dbReference type="InterPro" id="IPR017476">
    <property type="entry name" value="UDP-Glc/GDP-Man"/>
</dbReference>
<dbReference type="GO" id="GO:0051287">
    <property type="term" value="F:NAD binding"/>
    <property type="evidence" value="ECO:0007669"/>
    <property type="project" value="InterPro"/>
</dbReference>
<dbReference type="InterPro" id="IPR014026">
    <property type="entry name" value="UDP-Glc/GDP-Man_DH_dimer"/>
</dbReference>
<protein>
    <submittedName>
        <fullName evidence="6">Nucleotide sugar dehydrogenase</fullName>
    </submittedName>
</protein>
<keyword evidence="2" id="KW-0560">Oxidoreductase</keyword>
<dbReference type="PANTHER" id="PTHR43491:SF2">
    <property type="entry name" value="UDP-N-ACETYL-D-MANNOSAMINE DEHYDROGENASE"/>
    <property type="match status" value="1"/>
</dbReference>
<dbReference type="Pfam" id="PF03720">
    <property type="entry name" value="UDPG_MGDP_dh_C"/>
    <property type="match status" value="1"/>
</dbReference>
<dbReference type="Pfam" id="PF00984">
    <property type="entry name" value="UDPG_MGDP_dh"/>
    <property type="match status" value="1"/>
</dbReference>
<dbReference type="GO" id="GO:0000271">
    <property type="term" value="P:polysaccharide biosynthetic process"/>
    <property type="evidence" value="ECO:0007669"/>
    <property type="project" value="InterPro"/>
</dbReference>
<evidence type="ECO:0000259" key="5">
    <source>
        <dbReference type="SMART" id="SM00984"/>
    </source>
</evidence>
<dbReference type="SMART" id="SM00984">
    <property type="entry name" value="UDPG_MGDP_dh_C"/>
    <property type="match status" value="1"/>
</dbReference>
<name>A0A6M4A7H5_9BURK</name>
<evidence type="ECO:0000256" key="3">
    <source>
        <dbReference type="ARBA" id="ARBA00023027"/>
    </source>
</evidence>
<dbReference type="Pfam" id="PF03721">
    <property type="entry name" value="UDPG_MGDP_dh_N"/>
    <property type="match status" value="1"/>
</dbReference>
<organism evidence="6 7">
    <name type="scientific">Undibacterium piscinae</name>
    <dbReference type="NCBI Taxonomy" id="2495591"/>
    <lineage>
        <taxon>Bacteria</taxon>
        <taxon>Pseudomonadati</taxon>
        <taxon>Pseudomonadota</taxon>
        <taxon>Betaproteobacteria</taxon>
        <taxon>Burkholderiales</taxon>
        <taxon>Oxalobacteraceae</taxon>
        <taxon>Undibacterium</taxon>
    </lineage>
</organism>
<evidence type="ECO:0000313" key="6">
    <source>
        <dbReference type="EMBL" id="QJQ06670.1"/>
    </source>
</evidence>
<feature type="domain" description="UDP-glucose/GDP-mannose dehydrogenase C-terminal" evidence="5">
    <location>
        <begin position="313"/>
        <end position="413"/>
    </location>
</feature>
<dbReference type="PIRSF" id="PIRSF000124">
    <property type="entry name" value="UDPglc_GDPman_dh"/>
    <property type="match status" value="1"/>
</dbReference>
<dbReference type="Gene3D" id="3.40.50.720">
    <property type="entry name" value="NAD(P)-binding Rossmann-like Domain"/>
    <property type="match status" value="2"/>
</dbReference>
<comment type="similarity">
    <text evidence="1 4">Belongs to the UDP-glucose/GDP-mannose dehydrogenase family.</text>
</comment>
<gene>
    <name evidence="6" type="ORF">EJG51_013365</name>
</gene>
<dbReference type="KEGG" id="upi:EJG51_013365"/>
<evidence type="ECO:0000256" key="4">
    <source>
        <dbReference type="PIRNR" id="PIRNR000124"/>
    </source>
</evidence>
<dbReference type="InterPro" id="IPR008927">
    <property type="entry name" value="6-PGluconate_DH-like_C_sf"/>
</dbReference>
<dbReference type="EMBL" id="CP051152">
    <property type="protein sequence ID" value="QJQ06670.1"/>
    <property type="molecule type" value="Genomic_DNA"/>
</dbReference>
<dbReference type="NCBIfam" id="TIGR03026">
    <property type="entry name" value="NDP-sugDHase"/>
    <property type="match status" value="1"/>
</dbReference>
<dbReference type="PANTHER" id="PTHR43491">
    <property type="entry name" value="UDP-N-ACETYL-D-MANNOSAMINE DEHYDROGENASE"/>
    <property type="match status" value="1"/>
</dbReference>
<dbReference type="SUPFAM" id="SSF52413">
    <property type="entry name" value="UDP-glucose/GDP-mannose dehydrogenase C-terminal domain"/>
    <property type="match status" value="1"/>
</dbReference>
<dbReference type="SUPFAM" id="SSF51735">
    <property type="entry name" value="NAD(P)-binding Rossmann-fold domains"/>
    <property type="match status" value="1"/>
</dbReference>
<dbReference type="GO" id="GO:0016616">
    <property type="term" value="F:oxidoreductase activity, acting on the CH-OH group of donors, NAD or NADP as acceptor"/>
    <property type="evidence" value="ECO:0007669"/>
    <property type="project" value="InterPro"/>
</dbReference>
<dbReference type="Proteomes" id="UP000274350">
    <property type="component" value="Chromosome"/>
</dbReference>
<dbReference type="InterPro" id="IPR028359">
    <property type="entry name" value="UDP_ManNAc/GlcNAc_DH"/>
</dbReference>
<evidence type="ECO:0000313" key="7">
    <source>
        <dbReference type="Proteomes" id="UP000274350"/>
    </source>
</evidence>
<dbReference type="InterPro" id="IPR014027">
    <property type="entry name" value="UDP-Glc/GDP-Man_DH_C"/>
</dbReference>
<dbReference type="SUPFAM" id="SSF48179">
    <property type="entry name" value="6-phosphogluconate dehydrogenase C-terminal domain-like"/>
    <property type="match status" value="1"/>
</dbReference>
<accession>A0A6M4A7H5</accession>
<proteinExistence type="inferred from homology"/>
<dbReference type="InterPro" id="IPR001732">
    <property type="entry name" value="UDP-Glc/GDP-Man_DH_N"/>
</dbReference>
<dbReference type="GO" id="GO:0016628">
    <property type="term" value="F:oxidoreductase activity, acting on the CH-CH group of donors, NAD or NADP as acceptor"/>
    <property type="evidence" value="ECO:0007669"/>
    <property type="project" value="InterPro"/>
</dbReference>
<dbReference type="PIRSF" id="PIRSF500136">
    <property type="entry name" value="UDP_ManNAc_DH"/>
    <property type="match status" value="1"/>
</dbReference>
<reference evidence="6 7" key="1">
    <citation type="journal article" date="2019" name="Int. J. Syst. Evol. Microbiol.">
        <title>Undibacterium piscinae sp. nov., isolated from Korean shiner intestine.</title>
        <authorList>
            <person name="Lee S.Y."/>
            <person name="Kang W."/>
            <person name="Kim P.S."/>
            <person name="Kim H.S."/>
            <person name="Sung H."/>
            <person name="Shin N.R."/>
            <person name="Whon T.W."/>
            <person name="Yun J.H."/>
            <person name="Lee J.Y."/>
            <person name="Lee J.Y."/>
            <person name="Jung M.J."/>
            <person name="Jeong Y.S."/>
            <person name="Tak E.J."/>
            <person name="Han J.E."/>
            <person name="Hyun D.W."/>
            <person name="Kang M.S."/>
            <person name="Lee K.E."/>
            <person name="Lee B.H."/>
            <person name="Bae J.W."/>
        </authorList>
    </citation>
    <scope>NUCLEOTIDE SEQUENCE [LARGE SCALE GENOMIC DNA]</scope>
    <source>
        <strain evidence="6 7">S11R28</strain>
    </source>
</reference>
<keyword evidence="7" id="KW-1185">Reference proteome</keyword>
<sequence>MSTVGVVGLGYVGMPLAVEFGKKLKTIGFDLSAKKIASYKQFIDPTGELSSDELHAARHLSVSTDPGELAQADYLIIAVPTPVDLAHNPDFTPLIGASETVGKHMKRGAIVIYESTVYPGATEEVCIPVLEKHSGLKWKEDFHVGFSPERINPGDKEHTLTTILKIVSGDDDATLDKIAKLYEHIIVAGVHRATSIKVAEAAKVIENTQRDLNIALMNELAIIFDMIGIDTLEVLQAAGTKWNFLNFRPGLVGGHCIGVDPYYLTHKADMLGYHPQVILAGRRINDGMAKFIAEKVVKEIIKAGHHVKGCIVNVMGLTFKENCPDLRNSKVADMIFELQSYGVDVRVYDPLADADEAMHEYGLKLSSWEELPRATVTIAAVSHDELMQRPLSDYQAKSSEAPCFVDIKSKFDRAALDAAGFTVWRL</sequence>